<accession>A0AAV4M8A7</accession>
<gene>
    <name evidence="1" type="ORF">CEXT_773011</name>
</gene>
<dbReference type="AlphaFoldDB" id="A0AAV4M8A7"/>
<proteinExistence type="predicted"/>
<evidence type="ECO:0000313" key="2">
    <source>
        <dbReference type="Proteomes" id="UP001054945"/>
    </source>
</evidence>
<name>A0AAV4M8A7_CAEEX</name>
<dbReference type="EMBL" id="BPLR01001889">
    <property type="protein sequence ID" value="GIX67601.1"/>
    <property type="molecule type" value="Genomic_DNA"/>
</dbReference>
<comment type="caution">
    <text evidence="1">The sequence shown here is derived from an EMBL/GenBank/DDBJ whole genome shotgun (WGS) entry which is preliminary data.</text>
</comment>
<keyword evidence="2" id="KW-1185">Reference proteome</keyword>
<dbReference type="Proteomes" id="UP001054945">
    <property type="component" value="Unassembled WGS sequence"/>
</dbReference>
<evidence type="ECO:0000313" key="1">
    <source>
        <dbReference type="EMBL" id="GIX67601.1"/>
    </source>
</evidence>
<protein>
    <submittedName>
        <fullName evidence="1">Uncharacterized protein</fullName>
    </submittedName>
</protein>
<organism evidence="1 2">
    <name type="scientific">Caerostris extrusa</name>
    <name type="common">Bark spider</name>
    <name type="synonym">Caerostris bankana</name>
    <dbReference type="NCBI Taxonomy" id="172846"/>
    <lineage>
        <taxon>Eukaryota</taxon>
        <taxon>Metazoa</taxon>
        <taxon>Ecdysozoa</taxon>
        <taxon>Arthropoda</taxon>
        <taxon>Chelicerata</taxon>
        <taxon>Arachnida</taxon>
        <taxon>Araneae</taxon>
        <taxon>Araneomorphae</taxon>
        <taxon>Entelegynae</taxon>
        <taxon>Araneoidea</taxon>
        <taxon>Araneidae</taxon>
        <taxon>Caerostris</taxon>
    </lineage>
</organism>
<sequence length="129" mass="14810">MVHYPPSFGIRKKVTSAAARFADSQSRFLLPLGKCPFFFPAFRMVSNFSEGEPSNSPFHAIQRFHGARRAKWDLRQDKVIEIRRRKEGRDGFGKKGHFRAISLPNEVLARSSYKCSDLPYIARENAVIH</sequence>
<reference evidence="1 2" key="1">
    <citation type="submission" date="2021-06" db="EMBL/GenBank/DDBJ databases">
        <title>Caerostris extrusa draft genome.</title>
        <authorList>
            <person name="Kono N."/>
            <person name="Arakawa K."/>
        </authorList>
    </citation>
    <scope>NUCLEOTIDE SEQUENCE [LARGE SCALE GENOMIC DNA]</scope>
</reference>